<feature type="compositionally biased region" description="Low complexity" evidence="12">
    <location>
        <begin position="291"/>
        <end position="303"/>
    </location>
</feature>
<keyword evidence="7 11" id="KW-0067">ATP-binding</keyword>
<dbReference type="InterPro" id="IPR042521">
    <property type="entry name" value="DYRK"/>
</dbReference>
<feature type="compositionally biased region" description="Low complexity" evidence="12">
    <location>
        <begin position="711"/>
        <end position="730"/>
    </location>
</feature>
<dbReference type="FunFam" id="1.10.510.10:FF:000112">
    <property type="entry name" value="Putative dual specificity tyrosine-phosphorylation-regulated kinase 2"/>
    <property type="match status" value="1"/>
</dbReference>
<feature type="region of interest" description="Disordered" evidence="12">
    <location>
        <begin position="1"/>
        <end position="855"/>
    </location>
</feature>
<feature type="compositionally biased region" description="Low complexity" evidence="12">
    <location>
        <begin position="361"/>
        <end position="392"/>
    </location>
</feature>
<dbReference type="GO" id="GO:0004712">
    <property type="term" value="F:protein serine/threonine/tyrosine kinase activity"/>
    <property type="evidence" value="ECO:0007669"/>
    <property type="project" value="UniProtKB-EC"/>
</dbReference>
<dbReference type="InterPro" id="IPR050494">
    <property type="entry name" value="Ser_Thr_dual-spec_kinase"/>
</dbReference>
<feature type="compositionally biased region" description="Polar residues" evidence="12">
    <location>
        <begin position="645"/>
        <end position="662"/>
    </location>
</feature>
<evidence type="ECO:0000256" key="3">
    <source>
        <dbReference type="ARBA" id="ARBA00022527"/>
    </source>
</evidence>
<feature type="compositionally biased region" description="Polar residues" evidence="12">
    <location>
        <begin position="93"/>
        <end position="120"/>
    </location>
</feature>
<dbReference type="GO" id="GO:0005524">
    <property type="term" value="F:ATP binding"/>
    <property type="evidence" value="ECO:0007669"/>
    <property type="project" value="UniProtKB-UniRule"/>
</dbReference>
<comment type="catalytic activity">
    <reaction evidence="10">
        <text>L-tyrosyl-[protein] + ATP = O-phospho-L-tyrosyl-[protein] + ADP + H(+)</text>
        <dbReference type="Rhea" id="RHEA:10596"/>
        <dbReference type="Rhea" id="RHEA-COMP:10136"/>
        <dbReference type="Rhea" id="RHEA-COMP:20101"/>
        <dbReference type="ChEBI" id="CHEBI:15378"/>
        <dbReference type="ChEBI" id="CHEBI:30616"/>
        <dbReference type="ChEBI" id="CHEBI:46858"/>
        <dbReference type="ChEBI" id="CHEBI:61978"/>
        <dbReference type="ChEBI" id="CHEBI:456216"/>
        <dbReference type="EC" id="2.7.12.1"/>
    </reaction>
</comment>
<dbReference type="Pfam" id="PF00069">
    <property type="entry name" value="Pkinase"/>
    <property type="match status" value="1"/>
</dbReference>
<keyword evidence="5 11" id="KW-0547">Nucleotide-binding</keyword>
<comment type="catalytic activity">
    <reaction evidence="8">
        <text>L-seryl-[protein] + ATP = O-phospho-L-seryl-[protein] + ADP + H(+)</text>
        <dbReference type="Rhea" id="RHEA:17989"/>
        <dbReference type="Rhea" id="RHEA-COMP:9863"/>
        <dbReference type="Rhea" id="RHEA-COMP:11604"/>
        <dbReference type="ChEBI" id="CHEBI:15378"/>
        <dbReference type="ChEBI" id="CHEBI:29999"/>
        <dbReference type="ChEBI" id="CHEBI:30616"/>
        <dbReference type="ChEBI" id="CHEBI:83421"/>
        <dbReference type="ChEBI" id="CHEBI:456216"/>
        <dbReference type="EC" id="2.7.12.1"/>
    </reaction>
</comment>
<evidence type="ECO:0000256" key="10">
    <source>
        <dbReference type="ARBA" id="ARBA00051680"/>
    </source>
</evidence>
<dbReference type="PANTHER" id="PTHR24058:SF22">
    <property type="entry name" value="DUAL SPECIFICITY TYROSINE-PHOSPHORYLATION-REGULATED KINASE 4"/>
    <property type="match status" value="1"/>
</dbReference>
<proteinExistence type="inferred from homology"/>
<dbReference type="SMART" id="SM00220">
    <property type="entry name" value="S_TKc"/>
    <property type="match status" value="1"/>
</dbReference>
<evidence type="ECO:0000256" key="8">
    <source>
        <dbReference type="ARBA" id="ARBA00049003"/>
    </source>
</evidence>
<dbReference type="Gene3D" id="3.30.10.30">
    <property type="entry name" value="DYRK"/>
    <property type="match status" value="1"/>
</dbReference>
<evidence type="ECO:0000313" key="14">
    <source>
        <dbReference type="EMBL" id="OWO98222.1"/>
    </source>
</evidence>
<dbReference type="OrthoDB" id="9332038at2759"/>
<feature type="compositionally biased region" description="Low complexity" evidence="12">
    <location>
        <begin position="1399"/>
        <end position="1413"/>
    </location>
</feature>
<dbReference type="InterPro" id="IPR008271">
    <property type="entry name" value="Ser/Thr_kinase_AS"/>
</dbReference>
<evidence type="ECO:0000256" key="11">
    <source>
        <dbReference type="PROSITE-ProRule" id="PRU10141"/>
    </source>
</evidence>
<feature type="compositionally biased region" description="Low complexity" evidence="12">
    <location>
        <begin position="419"/>
        <end position="434"/>
    </location>
</feature>
<feature type="compositionally biased region" description="Pro residues" evidence="12">
    <location>
        <begin position="349"/>
        <end position="360"/>
    </location>
</feature>
<feature type="compositionally biased region" description="Polar residues" evidence="12">
    <location>
        <begin position="584"/>
        <end position="595"/>
    </location>
</feature>
<feature type="compositionally biased region" description="Polar residues" evidence="12">
    <location>
        <begin position="1311"/>
        <end position="1320"/>
    </location>
</feature>
<feature type="compositionally biased region" description="Polar residues" evidence="12">
    <location>
        <begin position="522"/>
        <end position="533"/>
    </location>
</feature>
<organism evidence="14 15">
    <name type="scientific">Diplocarpon coronariae</name>
    <dbReference type="NCBI Taxonomy" id="2795749"/>
    <lineage>
        <taxon>Eukaryota</taxon>
        <taxon>Fungi</taxon>
        <taxon>Dikarya</taxon>
        <taxon>Ascomycota</taxon>
        <taxon>Pezizomycotina</taxon>
        <taxon>Leotiomycetes</taxon>
        <taxon>Helotiales</taxon>
        <taxon>Drepanopezizaceae</taxon>
        <taxon>Diplocarpon</taxon>
    </lineage>
</organism>
<dbReference type="GO" id="GO:0005856">
    <property type="term" value="C:cytoskeleton"/>
    <property type="evidence" value="ECO:0007669"/>
    <property type="project" value="TreeGrafter"/>
</dbReference>
<feature type="region of interest" description="Disordered" evidence="12">
    <location>
        <begin position="1299"/>
        <end position="1413"/>
    </location>
</feature>
<dbReference type="Gene3D" id="1.10.510.10">
    <property type="entry name" value="Transferase(Phosphotransferase) domain 1"/>
    <property type="match status" value="1"/>
</dbReference>
<reference evidence="14 15" key="1">
    <citation type="submission" date="2017-04" db="EMBL/GenBank/DDBJ databases">
        <title>Draft genome sequence of Marssonina coronaria NL1: causal agent of apple blotch.</title>
        <authorList>
            <person name="Cheng Q."/>
        </authorList>
    </citation>
    <scope>NUCLEOTIDE SEQUENCE [LARGE SCALE GENOMIC DNA]</scope>
    <source>
        <strain evidence="14 15">NL1</strain>
    </source>
</reference>
<protein>
    <recommendedName>
        <fullName evidence="2">dual-specificity kinase</fullName>
        <ecNumber evidence="2">2.7.12.1</ecNumber>
    </recommendedName>
</protein>
<dbReference type="SUPFAM" id="SSF56112">
    <property type="entry name" value="Protein kinase-like (PK-like)"/>
    <property type="match status" value="1"/>
</dbReference>
<feature type="compositionally biased region" description="Low complexity" evidence="12">
    <location>
        <begin position="540"/>
        <end position="558"/>
    </location>
</feature>
<dbReference type="Gene3D" id="3.30.200.20">
    <property type="entry name" value="Phosphorylase Kinase, domain 1"/>
    <property type="match status" value="1"/>
</dbReference>
<evidence type="ECO:0000256" key="7">
    <source>
        <dbReference type="ARBA" id="ARBA00022840"/>
    </source>
</evidence>
<feature type="compositionally biased region" description="Low complexity" evidence="12">
    <location>
        <begin position="121"/>
        <end position="159"/>
    </location>
</feature>
<feature type="compositionally biased region" description="Polar residues" evidence="12">
    <location>
        <begin position="1356"/>
        <end position="1375"/>
    </location>
</feature>
<feature type="compositionally biased region" description="Polar residues" evidence="12">
    <location>
        <begin position="75"/>
        <end position="85"/>
    </location>
</feature>
<comment type="catalytic activity">
    <reaction evidence="9">
        <text>L-threonyl-[protein] + ATP = O-phospho-L-threonyl-[protein] + ADP + H(+)</text>
        <dbReference type="Rhea" id="RHEA:46608"/>
        <dbReference type="Rhea" id="RHEA-COMP:11060"/>
        <dbReference type="Rhea" id="RHEA-COMP:11605"/>
        <dbReference type="ChEBI" id="CHEBI:15378"/>
        <dbReference type="ChEBI" id="CHEBI:30013"/>
        <dbReference type="ChEBI" id="CHEBI:30616"/>
        <dbReference type="ChEBI" id="CHEBI:61977"/>
        <dbReference type="ChEBI" id="CHEBI:456216"/>
        <dbReference type="EC" id="2.7.12.1"/>
    </reaction>
</comment>
<evidence type="ECO:0000256" key="6">
    <source>
        <dbReference type="ARBA" id="ARBA00022777"/>
    </source>
</evidence>
<evidence type="ECO:0000256" key="9">
    <source>
        <dbReference type="ARBA" id="ARBA00049308"/>
    </source>
</evidence>
<evidence type="ECO:0000256" key="1">
    <source>
        <dbReference type="ARBA" id="ARBA00008867"/>
    </source>
</evidence>
<dbReference type="InParanoid" id="A0A218YU31"/>
<dbReference type="PROSITE" id="PS50011">
    <property type="entry name" value="PROTEIN_KINASE_DOM"/>
    <property type="match status" value="1"/>
</dbReference>
<dbReference type="InterPro" id="IPR017441">
    <property type="entry name" value="Protein_kinase_ATP_BS"/>
</dbReference>
<feature type="compositionally biased region" description="Pro residues" evidence="12">
    <location>
        <begin position="763"/>
        <end position="777"/>
    </location>
</feature>
<dbReference type="GO" id="GO:0004674">
    <property type="term" value="F:protein serine/threonine kinase activity"/>
    <property type="evidence" value="ECO:0007669"/>
    <property type="project" value="UniProtKB-KW"/>
</dbReference>
<evidence type="ECO:0000256" key="12">
    <source>
        <dbReference type="SAM" id="MobiDB-lite"/>
    </source>
</evidence>
<evidence type="ECO:0000256" key="2">
    <source>
        <dbReference type="ARBA" id="ARBA00013203"/>
    </source>
</evidence>
<name>A0A218YU31_9HELO</name>
<dbReference type="InterPro" id="IPR011009">
    <property type="entry name" value="Kinase-like_dom_sf"/>
</dbReference>
<keyword evidence="15" id="KW-1185">Reference proteome</keyword>
<feature type="domain" description="Protein kinase" evidence="13">
    <location>
        <begin position="991"/>
        <end position="1287"/>
    </location>
</feature>
<dbReference type="CDD" id="cd14210">
    <property type="entry name" value="PKc_DYRK"/>
    <property type="match status" value="1"/>
</dbReference>
<comment type="similarity">
    <text evidence="1">Belongs to the protein kinase superfamily. CMGC Ser/Thr protein kinase family. MNB/DYRK subfamily.</text>
</comment>
<dbReference type="STRING" id="503106.A0A218YU31"/>
<feature type="compositionally biased region" description="Basic and acidic residues" evidence="12">
    <location>
        <begin position="503"/>
        <end position="516"/>
    </location>
</feature>
<dbReference type="PANTHER" id="PTHR24058">
    <property type="entry name" value="DUAL SPECIFICITY PROTEIN KINASE"/>
    <property type="match status" value="1"/>
</dbReference>
<dbReference type="EMBL" id="MZNU01000405">
    <property type="protein sequence ID" value="OWO98222.1"/>
    <property type="molecule type" value="Genomic_DNA"/>
</dbReference>
<comment type="caution">
    <text evidence="14">The sequence shown here is derived from an EMBL/GenBank/DDBJ whole genome shotgun (WGS) entry which is preliminary data.</text>
</comment>
<keyword evidence="6" id="KW-0418">Kinase</keyword>
<evidence type="ECO:0000259" key="13">
    <source>
        <dbReference type="PROSITE" id="PS50011"/>
    </source>
</evidence>
<dbReference type="GO" id="GO:0005737">
    <property type="term" value="C:cytoplasm"/>
    <property type="evidence" value="ECO:0007669"/>
    <property type="project" value="TreeGrafter"/>
</dbReference>
<evidence type="ECO:0000256" key="4">
    <source>
        <dbReference type="ARBA" id="ARBA00022679"/>
    </source>
</evidence>
<dbReference type="PROSITE" id="PS00107">
    <property type="entry name" value="PROTEIN_KINASE_ATP"/>
    <property type="match status" value="1"/>
</dbReference>
<dbReference type="PROSITE" id="PS00108">
    <property type="entry name" value="PROTEIN_KINASE_ST"/>
    <property type="match status" value="1"/>
</dbReference>
<feature type="compositionally biased region" description="Polar residues" evidence="12">
    <location>
        <begin position="396"/>
        <end position="418"/>
    </location>
</feature>
<evidence type="ECO:0000256" key="5">
    <source>
        <dbReference type="ARBA" id="ARBA00022741"/>
    </source>
</evidence>
<feature type="compositionally biased region" description="Polar residues" evidence="12">
    <location>
        <begin position="261"/>
        <end position="274"/>
    </location>
</feature>
<dbReference type="Proteomes" id="UP000242519">
    <property type="component" value="Unassembled WGS sequence"/>
</dbReference>
<feature type="compositionally biased region" description="Low complexity" evidence="12">
    <location>
        <begin position="488"/>
        <end position="499"/>
    </location>
</feature>
<gene>
    <name evidence="14" type="ORF">B2J93_4163</name>
</gene>
<keyword evidence="4" id="KW-0808">Transferase</keyword>
<dbReference type="EC" id="2.7.12.1" evidence="2"/>
<accession>A0A218YU31</accession>
<feature type="compositionally biased region" description="Polar residues" evidence="12">
    <location>
        <begin position="744"/>
        <end position="754"/>
    </location>
</feature>
<feature type="compositionally biased region" description="Polar residues" evidence="12">
    <location>
        <begin position="617"/>
        <end position="632"/>
    </location>
</feature>
<sequence length="1413" mass="153238">MLREKRVPSGPRPDFSPSKAPENYDPGARARASTVREPTRHASSRNTLSLFSFGGQADDNLGGSYEFLPSPSFDDLQTSINSSNDLDFDRPSTMASSVTGGNRTKGAMSTSTAPTEVRSNSTSRRPPTAPRPTRAGSIVRRQSTSARQSSVSSTSSAATGSMEPPSLPLAARTRRQSQYPPISGSAMASAARAPRKSTGSGVTEADSARTAQKRRPSLAPSVSPHGLSDSGGASTRVNIGGAPTYMDGARGLTASRAAKTKSLQPPSRQGQTHLSAKAATPDHSRSSSFAGRSPGRPNGRGSNTPSSTAKRMSAMPGMTPSSSHATGLGARTVSPTDARRAKRLSVLQKPPPMPNTPPTPQTETSTIRTSSRSPSMLPRKASTPSSSRTTPDPNRKSYSSGLSNASIQSHNTSRTSTGSLQPRMSLPPSSSRLPTPKPRSTHSSAGNNEEEEVPPVPAIPKAYESPKESPAEQPFFNKRKSSMPFDASSINSTSTNSLSGRASFRDLPRNDREQKPQKCCPASTSDDQQNSATLAKKKSLQPLRLPPLNLLPLSTPTTAKIAALEKDPASADRLTTPPPRRLNSRTPTTPMTASKASVVPRKRDESRVGEQPAYARRSSSIHALRPESSSQIGEGFESSKPIPMSSRQTRQAVSPFISSSLPKSGDEQSFMPRSKTCGDVSAQESIVTEPHRPARLIGPRAQQLARPAKIETPSTISSPEEPTTPSSATSLRRKLSLGWKRNTSKNNVNTSSHAANERKPEQAPQPPKHNKMPPPRVPTSAALSLLNNHSVPSPSPSVKSTTYLDSKRRKSSISHPTAFGVHDRTRSDPWGLGVSPKKEQSAAPGDRGPPSARYTSSVVQKMLTSKSSGNTIKATDRWTADLDKDDMAAEGEVKRLGLKRKDTEQAAATLDALYQRATPKDYMSPQLALQKSKLNIFERGEIIDYKEIYFTGTETAAKHVGELAVDTANFGYDDERGDYSIVPGDHLSYRYEIVDVLGKGSFGQVVRCVDHKNGGLVAVKIIRNKKRFHQQALVEVNILQKLREWDPKNRHSMVNFTQSFYFRGHLCISTELLDMNLYEFIKSNGFKGFNLKIVRRFTKQILSSLLLLKQHKVIHCDLKPENVLLAHPLHSEIKVIDFGSSCFENEKVYTYIQSRFYRSPEVILGMTYGMPIDMWSLGCILAELYTGVPIFPGENEQEQLACIMEVFGPPGKHLIDKSTRKKLFFDSMGKPRLTVSSKGRRRRPSSKSLDQVLKCNDEAFLDFLMRCLRWDPDTRMKPEEAIRHEFLSGQKTTAPFARTAARNDSPIKRNTILTTPSGSNRPLPEPPATSFKNNTAVRSREPSGASPNKTAVPGRRQSTVSGFSTTAANTRTSTGPALAPGNSGLPRVTRSTSGTLPTGMASAGASAAMNRRV</sequence>
<feature type="binding site" evidence="11">
    <location>
        <position position="1020"/>
    </location>
    <ligand>
        <name>ATP</name>
        <dbReference type="ChEBI" id="CHEBI:30616"/>
    </ligand>
</feature>
<dbReference type="InterPro" id="IPR000719">
    <property type="entry name" value="Prot_kinase_dom"/>
</dbReference>
<keyword evidence="3" id="KW-0723">Serine/threonine-protein kinase</keyword>
<evidence type="ECO:0000313" key="15">
    <source>
        <dbReference type="Proteomes" id="UP000242519"/>
    </source>
</evidence>
<feature type="compositionally biased region" description="Low complexity" evidence="12">
    <location>
        <begin position="783"/>
        <end position="800"/>
    </location>
</feature>